<gene>
    <name evidence="1" type="ORF">FPE01S_02_06910</name>
</gene>
<accession>A0A0E9N2M8</accession>
<dbReference type="Proteomes" id="UP000033121">
    <property type="component" value="Unassembled WGS sequence"/>
</dbReference>
<protein>
    <recommendedName>
        <fullName evidence="3">Lipoprotein</fullName>
    </recommendedName>
</protein>
<evidence type="ECO:0000313" key="1">
    <source>
        <dbReference type="EMBL" id="GAO43585.1"/>
    </source>
</evidence>
<evidence type="ECO:0000313" key="2">
    <source>
        <dbReference type="Proteomes" id="UP000033121"/>
    </source>
</evidence>
<comment type="caution">
    <text evidence="1">The sequence shown here is derived from an EMBL/GenBank/DDBJ whole genome shotgun (WGS) entry which is preliminary data.</text>
</comment>
<sequence>MAGITACGTSKVPQANYSHVPVADTTITESLFTDRSSSISEENIQKILDGSYKLPQQLRIAVVRLDPAGGTKRYYWNDEQYIKSQQAYLDQFVLQLRQSPRVVSVTAVPDMLIAKNPGFTTLREAAVRMQADLVLVYSINSDLYSKYKPFAKPEIKAFATSQLILLDVRTGLVPFSTMVTRDVLSQRSKEELDNYEAAQRIQREAVLETITAIGEQMKGFFNGNSLGYSKQE</sequence>
<name>A0A0E9N2M8_9BACT</name>
<dbReference type="STRING" id="1220578.FPE01S_02_06910"/>
<keyword evidence="2" id="KW-1185">Reference proteome</keyword>
<proteinExistence type="predicted"/>
<evidence type="ECO:0008006" key="3">
    <source>
        <dbReference type="Google" id="ProtNLM"/>
    </source>
</evidence>
<organism evidence="1 2">
    <name type="scientific">Flavihumibacter petaseus NBRC 106054</name>
    <dbReference type="NCBI Taxonomy" id="1220578"/>
    <lineage>
        <taxon>Bacteria</taxon>
        <taxon>Pseudomonadati</taxon>
        <taxon>Bacteroidota</taxon>
        <taxon>Chitinophagia</taxon>
        <taxon>Chitinophagales</taxon>
        <taxon>Chitinophagaceae</taxon>
        <taxon>Flavihumibacter</taxon>
    </lineage>
</organism>
<dbReference type="AlphaFoldDB" id="A0A0E9N2M8"/>
<dbReference type="EMBL" id="BBWV01000002">
    <property type="protein sequence ID" value="GAO43585.1"/>
    <property type="molecule type" value="Genomic_DNA"/>
</dbReference>
<reference evidence="1 2" key="1">
    <citation type="submission" date="2015-04" db="EMBL/GenBank/DDBJ databases">
        <title>Whole genome shotgun sequence of Flavihumibacter petaseus NBRC 106054.</title>
        <authorList>
            <person name="Miyazawa S."/>
            <person name="Hosoyama A."/>
            <person name="Hashimoto M."/>
            <person name="Noguchi M."/>
            <person name="Tsuchikane K."/>
            <person name="Ohji S."/>
            <person name="Yamazoe A."/>
            <person name="Ichikawa N."/>
            <person name="Kimura A."/>
            <person name="Fujita N."/>
        </authorList>
    </citation>
    <scope>NUCLEOTIDE SEQUENCE [LARGE SCALE GENOMIC DNA]</scope>
    <source>
        <strain evidence="1 2">NBRC 106054</strain>
    </source>
</reference>